<evidence type="ECO:0008006" key="4">
    <source>
        <dbReference type="Google" id="ProtNLM"/>
    </source>
</evidence>
<dbReference type="InterPro" id="IPR007401">
    <property type="entry name" value="DUF454"/>
</dbReference>
<accession>A0A7X0JAV9</accession>
<dbReference type="Proteomes" id="UP000522313">
    <property type="component" value="Unassembled WGS sequence"/>
</dbReference>
<comment type="caution">
    <text evidence="2">The sequence shown here is derived from an EMBL/GenBank/DDBJ whole genome shotgun (WGS) entry which is preliminary data.</text>
</comment>
<dbReference type="PANTHER" id="PTHR35813">
    <property type="entry name" value="INNER MEMBRANE PROTEIN YBAN"/>
    <property type="match status" value="1"/>
</dbReference>
<evidence type="ECO:0000313" key="3">
    <source>
        <dbReference type="Proteomes" id="UP000522313"/>
    </source>
</evidence>
<evidence type="ECO:0000256" key="1">
    <source>
        <dbReference type="SAM" id="Phobius"/>
    </source>
</evidence>
<proteinExistence type="predicted"/>
<dbReference type="PANTHER" id="PTHR35813:SF1">
    <property type="entry name" value="INNER MEMBRANE PROTEIN YBAN"/>
    <property type="match status" value="1"/>
</dbReference>
<protein>
    <recommendedName>
        <fullName evidence="4">Inner membrane protein ybaN</fullName>
    </recommendedName>
</protein>
<reference evidence="2 3" key="2">
    <citation type="submission" date="2020-08" db="EMBL/GenBank/DDBJ databases">
        <authorList>
            <person name="Partida-Martinez L."/>
            <person name="Huntemann M."/>
            <person name="Clum A."/>
            <person name="Wang J."/>
            <person name="Palaniappan K."/>
            <person name="Ritter S."/>
            <person name="Chen I.-M."/>
            <person name="Stamatis D."/>
            <person name="Reddy T."/>
            <person name="O'Malley R."/>
            <person name="Daum C."/>
            <person name="Shapiro N."/>
            <person name="Ivanova N."/>
            <person name="Kyrpides N."/>
            <person name="Woyke T."/>
        </authorList>
    </citation>
    <scope>NUCLEOTIDE SEQUENCE [LARGE SCALE GENOMIC DNA]</scope>
    <source>
        <strain evidence="2 3">AS3.13</strain>
    </source>
</reference>
<dbReference type="GO" id="GO:0005886">
    <property type="term" value="C:plasma membrane"/>
    <property type="evidence" value="ECO:0007669"/>
    <property type="project" value="TreeGrafter"/>
</dbReference>
<feature type="transmembrane region" description="Helical" evidence="1">
    <location>
        <begin position="112"/>
        <end position="130"/>
    </location>
</feature>
<name>A0A7X0JAV9_9SPHN</name>
<sequence length="141" mass="15093">MTDLPTDPIKPGRLHAAARYGWLALGFLFVALGVIGALLPLMPTTIFLILAAGCFARSSPRLEAWLLDHPRFGPTLCAWRRDRAIPRRAKAMACTGIAAGYVIFLVTAHPRLSLALIVAAAMAACALFILSRPSPAAWSDA</sequence>
<dbReference type="EMBL" id="JACHBT010000002">
    <property type="protein sequence ID" value="MBB6503482.1"/>
    <property type="molecule type" value="Genomic_DNA"/>
</dbReference>
<feature type="transmembrane region" description="Helical" evidence="1">
    <location>
        <begin position="89"/>
        <end position="106"/>
    </location>
</feature>
<dbReference type="AlphaFoldDB" id="A0A7X0JAV9"/>
<dbReference type="PIRSF" id="PIRSF016789">
    <property type="entry name" value="DUF454"/>
    <property type="match status" value="1"/>
</dbReference>
<reference evidence="2 3" key="1">
    <citation type="submission" date="2020-08" db="EMBL/GenBank/DDBJ databases">
        <title>The Agave Microbiome: Exploring the role of microbial communities in plant adaptations to desert environments.</title>
        <authorList>
            <person name="Partida-Martinez L.P."/>
        </authorList>
    </citation>
    <scope>NUCLEOTIDE SEQUENCE [LARGE SCALE GENOMIC DNA]</scope>
    <source>
        <strain evidence="2 3">AS3.13</strain>
    </source>
</reference>
<keyword evidence="1" id="KW-0472">Membrane</keyword>
<keyword evidence="1" id="KW-0812">Transmembrane</keyword>
<feature type="transmembrane region" description="Helical" evidence="1">
    <location>
        <begin position="20"/>
        <end position="51"/>
    </location>
</feature>
<gene>
    <name evidence="2" type="ORF">F4693_000435</name>
</gene>
<evidence type="ECO:0000313" key="2">
    <source>
        <dbReference type="EMBL" id="MBB6503482.1"/>
    </source>
</evidence>
<dbReference type="Pfam" id="PF04304">
    <property type="entry name" value="DUF454"/>
    <property type="match status" value="1"/>
</dbReference>
<keyword evidence="1" id="KW-1133">Transmembrane helix</keyword>
<organism evidence="2 3">
    <name type="scientific">Sphingomonas endophytica</name>
    <dbReference type="NCBI Taxonomy" id="869719"/>
    <lineage>
        <taxon>Bacteria</taxon>
        <taxon>Pseudomonadati</taxon>
        <taxon>Pseudomonadota</taxon>
        <taxon>Alphaproteobacteria</taxon>
        <taxon>Sphingomonadales</taxon>
        <taxon>Sphingomonadaceae</taxon>
        <taxon>Sphingomonas</taxon>
    </lineage>
</organism>